<proteinExistence type="predicted"/>
<dbReference type="Gene3D" id="3.40.630.30">
    <property type="match status" value="1"/>
</dbReference>
<dbReference type="Pfam" id="PF00583">
    <property type="entry name" value="Acetyltransf_1"/>
    <property type="match status" value="1"/>
</dbReference>
<organism evidence="2 3">
    <name type="scientific">Lottiidibacillus patelloidae</name>
    <dbReference type="NCBI Taxonomy" id="2670334"/>
    <lineage>
        <taxon>Bacteria</taxon>
        <taxon>Bacillati</taxon>
        <taxon>Bacillota</taxon>
        <taxon>Bacilli</taxon>
        <taxon>Bacillales</taxon>
        <taxon>Bacillaceae</taxon>
        <taxon>Lottiidibacillus</taxon>
    </lineage>
</organism>
<accession>A0A263BQZ0</accession>
<dbReference type="AlphaFoldDB" id="A0A263BQZ0"/>
<evidence type="ECO:0000259" key="1">
    <source>
        <dbReference type="PROSITE" id="PS51186"/>
    </source>
</evidence>
<dbReference type="RefSeq" id="WP_094926023.1">
    <property type="nucleotide sequence ID" value="NZ_NPIA01000008.1"/>
</dbReference>
<comment type="caution">
    <text evidence="2">The sequence shown here is derived from an EMBL/GenBank/DDBJ whole genome shotgun (WGS) entry which is preliminary data.</text>
</comment>
<reference evidence="3" key="1">
    <citation type="submission" date="2017-08" db="EMBL/GenBank/DDBJ databases">
        <authorList>
            <person name="Huang Z."/>
        </authorList>
    </citation>
    <scope>NUCLEOTIDE SEQUENCE [LARGE SCALE GENOMIC DNA]</scope>
    <source>
        <strain evidence="3">SA5d-4</strain>
    </source>
</reference>
<sequence>MDFQFKPITIDFVKQIEAWKYEGDIDDLYMYPYYTSFEETGRLIGPGGCDGFVAFLDNHLAGIFEFTIHENYFEIGLALEPSLVGTGIGTEFVNQGIELGRKHYNSHFDFVRLMVEKKNKAAIRVYEKAGFHTVKEIDGEIEMRKSL</sequence>
<dbReference type="GO" id="GO:0016747">
    <property type="term" value="F:acyltransferase activity, transferring groups other than amino-acyl groups"/>
    <property type="evidence" value="ECO:0007669"/>
    <property type="project" value="InterPro"/>
</dbReference>
<keyword evidence="3" id="KW-1185">Reference proteome</keyword>
<feature type="domain" description="N-acetyltransferase" evidence="1">
    <location>
        <begin position="3"/>
        <end position="147"/>
    </location>
</feature>
<dbReference type="InterPro" id="IPR000182">
    <property type="entry name" value="GNAT_dom"/>
</dbReference>
<dbReference type="Proteomes" id="UP000217083">
    <property type="component" value="Unassembled WGS sequence"/>
</dbReference>
<dbReference type="PROSITE" id="PS51186">
    <property type="entry name" value="GNAT"/>
    <property type="match status" value="1"/>
</dbReference>
<evidence type="ECO:0000313" key="3">
    <source>
        <dbReference type="Proteomes" id="UP000217083"/>
    </source>
</evidence>
<gene>
    <name evidence="2" type="ORF">CIB95_13505</name>
</gene>
<dbReference type="InterPro" id="IPR016181">
    <property type="entry name" value="Acyl_CoA_acyltransferase"/>
</dbReference>
<evidence type="ECO:0000313" key="2">
    <source>
        <dbReference type="EMBL" id="OZM56120.1"/>
    </source>
</evidence>
<reference evidence="2 3" key="2">
    <citation type="submission" date="2017-09" db="EMBL/GenBank/DDBJ databases">
        <title>Bacillus patelloidae sp. nov., isolated from the intestinal tract of a marine limpet.</title>
        <authorList>
            <person name="Liu R."/>
            <person name="Dong C."/>
            <person name="Shao Z."/>
        </authorList>
    </citation>
    <scope>NUCLEOTIDE SEQUENCE [LARGE SCALE GENOMIC DNA]</scope>
    <source>
        <strain evidence="2 3">SA5d-4</strain>
    </source>
</reference>
<protein>
    <recommendedName>
        <fullName evidence="1">N-acetyltransferase domain-containing protein</fullName>
    </recommendedName>
</protein>
<name>A0A263BQZ0_9BACI</name>
<dbReference type="SUPFAM" id="SSF55729">
    <property type="entry name" value="Acyl-CoA N-acyltransferases (Nat)"/>
    <property type="match status" value="1"/>
</dbReference>
<dbReference type="EMBL" id="NPIA01000008">
    <property type="protein sequence ID" value="OZM56120.1"/>
    <property type="molecule type" value="Genomic_DNA"/>
</dbReference>